<dbReference type="AlphaFoldDB" id="A0A392UYI0"/>
<name>A0A392UYI0_9FABA</name>
<comment type="caution">
    <text evidence="1">The sequence shown here is derived from an EMBL/GenBank/DDBJ whole genome shotgun (WGS) entry which is preliminary data.</text>
</comment>
<accession>A0A392UYI0</accession>
<dbReference type="Proteomes" id="UP000265520">
    <property type="component" value="Unassembled WGS sequence"/>
</dbReference>
<proteinExistence type="predicted"/>
<reference evidence="1 2" key="1">
    <citation type="journal article" date="2018" name="Front. Plant Sci.">
        <title>Red Clover (Trifolium pratense) and Zigzag Clover (T. medium) - A Picture of Genomic Similarities and Differences.</title>
        <authorList>
            <person name="Dluhosova J."/>
            <person name="Istvanek J."/>
            <person name="Nedelnik J."/>
            <person name="Repkova J."/>
        </authorList>
    </citation>
    <scope>NUCLEOTIDE SEQUENCE [LARGE SCALE GENOMIC DNA]</scope>
    <source>
        <strain evidence="2">cv. 10/8</strain>
        <tissue evidence="1">Leaf</tissue>
    </source>
</reference>
<sequence length="35" mass="4174">MVFRRARLLATPRQEPETFWTYIAGARRAKHSERA</sequence>
<protein>
    <submittedName>
        <fullName evidence="1">Uncharacterized protein</fullName>
    </submittedName>
</protein>
<organism evidence="1 2">
    <name type="scientific">Trifolium medium</name>
    <dbReference type="NCBI Taxonomy" id="97028"/>
    <lineage>
        <taxon>Eukaryota</taxon>
        <taxon>Viridiplantae</taxon>
        <taxon>Streptophyta</taxon>
        <taxon>Embryophyta</taxon>
        <taxon>Tracheophyta</taxon>
        <taxon>Spermatophyta</taxon>
        <taxon>Magnoliopsida</taxon>
        <taxon>eudicotyledons</taxon>
        <taxon>Gunneridae</taxon>
        <taxon>Pentapetalae</taxon>
        <taxon>rosids</taxon>
        <taxon>fabids</taxon>
        <taxon>Fabales</taxon>
        <taxon>Fabaceae</taxon>
        <taxon>Papilionoideae</taxon>
        <taxon>50 kb inversion clade</taxon>
        <taxon>NPAAA clade</taxon>
        <taxon>Hologalegina</taxon>
        <taxon>IRL clade</taxon>
        <taxon>Trifolieae</taxon>
        <taxon>Trifolium</taxon>
    </lineage>
</organism>
<evidence type="ECO:0000313" key="1">
    <source>
        <dbReference type="EMBL" id="MCI79210.1"/>
    </source>
</evidence>
<dbReference type="EMBL" id="LXQA010968722">
    <property type="protein sequence ID" value="MCI79210.1"/>
    <property type="molecule type" value="Genomic_DNA"/>
</dbReference>
<keyword evidence="2" id="KW-1185">Reference proteome</keyword>
<evidence type="ECO:0000313" key="2">
    <source>
        <dbReference type="Proteomes" id="UP000265520"/>
    </source>
</evidence>